<dbReference type="Gene3D" id="3.30.710.10">
    <property type="entry name" value="Potassium Channel Kv1.1, Chain A"/>
    <property type="match status" value="1"/>
</dbReference>
<dbReference type="PROSITE" id="PS50097">
    <property type="entry name" value="BTB"/>
    <property type="match status" value="1"/>
</dbReference>
<name>A0A177C7G2_9PLEO</name>
<accession>A0A177C7G2</accession>
<dbReference type="InterPro" id="IPR000210">
    <property type="entry name" value="BTB/POZ_dom"/>
</dbReference>
<proteinExistence type="predicted"/>
<dbReference type="RefSeq" id="XP_018033711.1">
    <property type="nucleotide sequence ID" value="XM_018180366.1"/>
</dbReference>
<dbReference type="InParanoid" id="A0A177C7G2"/>
<evidence type="ECO:0000259" key="1">
    <source>
        <dbReference type="PROSITE" id="PS50097"/>
    </source>
</evidence>
<dbReference type="OrthoDB" id="3795781at2759"/>
<dbReference type="SUPFAM" id="SSF54695">
    <property type="entry name" value="POZ domain"/>
    <property type="match status" value="1"/>
</dbReference>
<sequence length="427" mass="48497">MAPTQQQSDKAPPKDFNKHLFNTGMFSDITLKYGHGHTFKAHSVILKTKSAWFAEKCRGPKEIREDGSPQKALNLLECDMASPCKEYHQDEKGDCSVWKLHLQMLKFCYTGDYTGDYRSSPPGRRLDQKATIRASRRHTYLYLLGRRYGIMDLLPLAIEGYANTVTELLQHGLDAALPRVNNAYELFGADKDDALVREARKFAERIADSMDVEFSSELLLEAKKTQINAKMPEAGPDLLLRGYKPKVPSFSHLAAEGSINSRLPTDDKTMCFRCRRAAPVKDTRLCTECTYTPILRQNPGHSSQRTDEFWGRAACTNTQLQTGITCTFWACQFCDKIWQGQGLRLSENELKGCPACVPKSTSVKFDARGHGVVQYGNRLQPYRMEPPTPRRVEWQCRGCLTSWEAWVVQQQKLEDMEKCVCCPEKEA</sequence>
<organism evidence="2 3">
    <name type="scientific">Paraphaeosphaeria sporulosa</name>
    <dbReference type="NCBI Taxonomy" id="1460663"/>
    <lineage>
        <taxon>Eukaryota</taxon>
        <taxon>Fungi</taxon>
        <taxon>Dikarya</taxon>
        <taxon>Ascomycota</taxon>
        <taxon>Pezizomycotina</taxon>
        <taxon>Dothideomycetes</taxon>
        <taxon>Pleosporomycetidae</taxon>
        <taxon>Pleosporales</taxon>
        <taxon>Massarineae</taxon>
        <taxon>Didymosphaeriaceae</taxon>
        <taxon>Paraphaeosphaeria</taxon>
    </lineage>
</organism>
<reference evidence="2 3" key="1">
    <citation type="submission" date="2016-05" db="EMBL/GenBank/DDBJ databases">
        <title>Comparative analysis of secretome profiles of manganese(II)-oxidizing ascomycete fungi.</title>
        <authorList>
            <consortium name="DOE Joint Genome Institute"/>
            <person name="Zeiner C.A."/>
            <person name="Purvine S.O."/>
            <person name="Zink E.M."/>
            <person name="Wu S."/>
            <person name="Pasa-Tolic L."/>
            <person name="Chaput D.L."/>
            <person name="Haridas S."/>
            <person name="Grigoriev I.V."/>
            <person name="Santelli C.M."/>
            <person name="Hansel C.M."/>
        </authorList>
    </citation>
    <scope>NUCLEOTIDE SEQUENCE [LARGE SCALE GENOMIC DNA]</scope>
    <source>
        <strain evidence="2 3">AP3s5-JAC2a</strain>
    </source>
</reference>
<dbReference type="Proteomes" id="UP000077069">
    <property type="component" value="Unassembled WGS sequence"/>
</dbReference>
<keyword evidence="3" id="KW-1185">Reference proteome</keyword>
<dbReference type="GeneID" id="28763852"/>
<evidence type="ECO:0000313" key="3">
    <source>
        <dbReference type="Proteomes" id="UP000077069"/>
    </source>
</evidence>
<dbReference type="AlphaFoldDB" id="A0A177C7G2"/>
<dbReference type="InterPro" id="IPR011333">
    <property type="entry name" value="SKP1/BTB/POZ_sf"/>
</dbReference>
<evidence type="ECO:0000313" key="2">
    <source>
        <dbReference type="EMBL" id="OAG03346.1"/>
    </source>
</evidence>
<gene>
    <name evidence="2" type="ORF">CC84DRAFT_1178823</name>
</gene>
<protein>
    <recommendedName>
        <fullName evidence="1">BTB domain-containing protein</fullName>
    </recommendedName>
</protein>
<dbReference type="Pfam" id="PF00651">
    <property type="entry name" value="BTB"/>
    <property type="match status" value="1"/>
</dbReference>
<feature type="domain" description="BTB" evidence="1">
    <location>
        <begin position="27"/>
        <end position="53"/>
    </location>
</feature>
<dbReference type="EMBL" id="KV441555">
    <property type="protein sequence ID" value="OAG03346.1"/>
    <property type="molecule type" value="Genomic_DNA"/>
</dbReference>